<dbReference type="AlphaFoldDB" id="X6PC18"/>
<dbReference type="Proteomes" id="UP000023152">
    <property type="component" value="Unassembled WGS sequence"/>
</dbReference>
<dbReference type="InterPro" id="IPR001680">
    <property type="entry name" value="WD40_rpt"/>
</dbReference>
<evidence type="ECO:0000313" key="5">
    <source>
        <dbReference type="Proteomes" id="UP000023152"/>
    </source>
</evidence>
<dbReference type="Pfam" id="PF00400">
    <property type="entry name" value="WD40"/>
    <property type="match status" value="2"/>
</dbReference>
<dbReference type="EMBL" id="ASPP01001043">
    <property type="protein sequence ID" value="ETO36055.1"/>
    <property type="molecule type" value="Genomic_DNA"/>
</dbReference>
<dbReference type="GO" id="GO:1990234">
    <property type="term" value="C:transferase complex"/>
    <property type="evidence" value="ECO:0007669"/>
    <property type="project" value="UniProtKB-ARBA"/>
</dbReference>
<accession>X6PC18</accession>
<proteinExistence type="predicted"/>
<sequence>MKNQKFDVFEGLLIVCNNKKKLFPIEKKLLLKSIFFIIFVSLKIISRKKKMERRYFSLVMRSKEEEIQIIIHHWIRTLNIQLGWIKDFEKLVVNYVHTIFMFDTFRSSSKLINTFNGHTKAVWSIDYSTFDNCQFICSGSTDETILVCDVDNNKQIQSFSGHSSEVYCVKFSSYHYHNHRQYVICSSSFDKPF</sequence>
<protein>
    <submittedName>
        <fullName evidence="4">WD-40 repeat-containing protein</fullName>
    </submittedName>
</protein>
<reference evidence="4 5" key="1">
    <citation type="journal article" date="2013" name="Curr. Biol.">
        <title>The Genome of the Foraminiferan Reticulomyxa filosa.</title>
        <authorList>
            <person name="Glockner G."/>
            <person name="Hulsmann N."/>
            <person name="Schleicher M."/>
            <person name="Noegel A.A."/>
            <person name="Eichinger L."/>
            <person name="Gallinger C."/>
            <person name="Pawlowski J."/>
            <person name="Sierra R."/>
            <person name="Euteneuer U."/>
            <person name="Pillet L."/>
            <person name="Moustafa A."/>
            <person name="Platzer M."/>
            <person name="Groth M."/>
            <person name="Szafranski K."/>
            <person name="Schliwa M."/>
        </authorList>
    </citation>
    <scope>NUCLEOTIDE SEQUENCE [LARGE SCALE GENOMIC DNA]</scope>
</reference>
<dbReference type="Gene3D" id="2.130.10.10">
    <property type="entry name" value="YVTN repeat-like/Quinoprotein amine dehydrogenase"/>
    <property type="match status" value="1"/>
</dbReference>
<keyword evidence="3" id="KW-0472">Membrane</keyword>
<comment type="caution">
    <text evidence="4">The sequence shown here is derived from an EMBL/GenBank/DDBJ whole genome shotgun (WGS) entry which is preliminary data.</text>
</comment>
<keyword evidence="1" id="KW-0853">WD repeat</keyword>
<evidence type="ECO:0000313" key="4">
    <source>
        <dbReference type="EMBL" id="ETO36055.1"/>
    </source>
</evidence>
<dbReference type="PANTHER" id="PTHR22847">
    <property type="entry name" value="WD40 REPEAT PROTEIN"/>
    <property type="match status" value="1"/>
</dbReference>
<name>X6PC18_RETFI</name>
<keyword evidence="3" id="KW-1133">Transmembrane helix</keyword>
<keyword evidence="3" id="KW-0812">Transmembrane</keyword>
<feature type="non-terminal residue" evidence="4">
    <location>
        <position position="193"/>
    </location>
</feature>
<dbReference type="InterPro" id="IPR015943">
    <property type="entry name" value="WD40/YVTN_repeat-like_dom_sf"/>
</dbReference>
<dbReference type="InterPro" id="IPR036322">
    <property type="entry name" value="WD40_repeat_dom_sf"/>
</dbReference>
<evidence type="ECO:0000256" key="1">
    <source>
        <dbReference type="ARBA" id="ARBA00022574"/>
    </source>
</evidence>
<dbReference type="SMART" id="SM00320">
    <property type="entry name" value="WD40"/>
    <property type="match status" value="2"/>
</dbReference>
<organism evidence="4 5">
    <name type="scientific">Reticulomyxa filosa</name>
    <dbReference type="NCBI Taxonomy" id="46433"/>
    <lineage>
        <taxon>Eukaryota</taxon>
        <taxon>Sar</taxon>
        <taxon>Rhizaria</taxon>
        <taxon>Retaria</taxon>
        <taxon>Foraminifera</taxon>
        <taxon>Monothalamids</taxon>
        <taxon>Reticulomyxidae</taxon>
        <taxon>Reticulomyxa</taxon>
    </lineage>
</organism>
<gene>
    <name evidence="4" type="ORF">RFI_01007</name>
</gene>
<dbReference type="SUPFAM" id="SSF50978">
    <property type="entry name" value="WD40 repeat-like"/>
    <property type="match status" value="1"/>
</dbReference>
<evidence type="ECO:0000256" key="2">
    <source>
        <dbReference type="ARBA" id="ARBA00022737"/>
    </source>
</evidence>
<dbReference type="PANTHER" id="PTHR22847:SF637">
    <property type="entry name" value="WD REPEAT DOMAIN 5B"/>
    <property type="match status" value="1"/>
</dbReference>
<keyword evidence="5" id="KW-1185">Reference proteome</keyword>
<evidence type="ECO:0000256" key="3">
    <source>
        <dbReference type="SAM" id="Phobius"/>
    </source>
</evidence>
<keyword evidence="2" id="KW-0677">Repeat</keyword>
<feature type="transmembrane region" description="Helical" evidence="3">
    <location>
        <begin position="29"/>
        <end position="46"/>
    </location>
</feature>